<evidence type="ECO:0000313" key="4">
    <source>
        <dbReference type="Proteomes" id="UP001073227"/>
    </source>
</evidence>
<dbReference type="Pfam" id="PF05866">
    <property type="entry name" value="RusA"/>
    <property type="match status" value="1"/>
</dbReference>
<dbReference type="Gene3D" id="3.30.1330.70">
    <property type="entry name" value="Holliday junction resolvase RusA"/>
    <property type="match status" value="1"/>
</dbReference>
<name>A0ABT3ZGI4_9HYPH</name>
<dbReference type="RefSeq" id="WP_267656024.1">
    <property type="nucleotide sequence ID" value="NZ_JAOVZR010000001.1"/>
</dbReference>
<feature type="compositionally biased region" description="Polar residues" evidence="1">
    <location>
        <begin position="1"/>
        <end position="13"/>
    </location>
</feature>
<evidence type="ECO:0000313" key="3">
    <source>
        <dbReference type="EMBL" id="MCY0150917.1"/>
    </source>
</evidence>
<reference evidence="3" key="1">
    <citation type="submission" date="2022-10" db="EMBL/GenBank/DDBJ databases">
        <title>Hoeflea sp. G2-23, isolated from marine algae.</title>
        <authorList>
            <person name="Kristyanto S."/>
            <person name="Kim J.M."/>
            <person name="Jeon C.O."/>
        </authorList>
    </citation>
    <scope>NUCLEOTIDE SEQUENCE</scope>
    <source>
        <strain evidence="3">G2-23</strain>
    </source>
</reference>
<organism evidence="3 4">
    <name type="scientific">Hoeflea algicola</name>
    <dbReference type="NCBI Taxonomy" id="2983763"/>
    <lineage>
        <taxon>Bacteria</taxon>
        <taxon>Pseudomonadati</taxon>
        <taxon>Pseudomonadota</taxon>
        <taxon>Alphaproteobacteria</taxon>
        <taxon>Hyphomicrobiales</taxon>
        <taxon>Rhizobiaceae</taxon>
        <taxon>Hoeflea</taxon>
    </lineage>
</organism>
<proteinExistence type="predicted"/>
<feature type="region of interest" description="Disordered" evidence="1">
    <location>
        <begin position="1"/>
        <end position="23"/>
    </location>
</feature>
<accession>A0ABT3ZGI4</accession>
<comment type="caution">
    <text evidence="3">The sequence shown here is derived from an EMBL/GenBank/DDBJ whole genome shotgun (WGS) entry which is preliminary data.</text>
</comment>
<sequence>MTAHAQTNTNRTTVPGVPTGAVETPKPVPVTFTIPAPPSTNNLFLNKTGKGRIPTAQYTDWKMQAATAIRSQHVRKVAGRVIVLIGVERHSSQADIDNRTKAALDALVKAEIIDDDRFVTAAFVFWSPKANYLAHIAIYPCQRMTLTFHPSQDGASGALVVDAPQLEFGEDDHGYQPE</sequence>
<gene>
    <name evidence="2" type="ORF">OEG84_23545</name>
    <name evidence="3" type="ORF">OEG84_25255</name>
</gene>
<evidence type="ECO:0000313" key="2">
    <source>
        <dbReference type="EMBL" id="MCY0150595.1"/>
    </source>
</evidence>
<dbReference type="InterPro" id="IPR008822">
    <property type="entry name" value="Endonuclease_RusA-like"/>
</dbReference>
<dbReference type="EMBL" id="JAOVZR010000001">
    <property type="protein sequence ID" value="MCY0150595.1"/>
    <property type="molecule type" value="Genomic_DNA"/>
</dbReference>
<dbReference type="InterPro" id="IPR036614">
    <property type="entry name" value="RusA-like_sf"/>
</dbReference>
<keyword evidence="4" id="KW-1185">Reference proteome</keyword>
<evidence type="ECO:0000256" key="1">
    <source>
        <dbReference type="SAM" id="MobiDB-lite"/>
    </source>
</evidence>
<protein>
    <submittedName>
        <fullName evidence="3">RusA family crossover junction endodeoxyribonuclease</fullName>
    </submittedName>
</protein>
<dbReference type="Proteomes" id="UP001073227">
    <property type="component" value="Unassembled WGS sequence"/>
</dbReference>
<dbReference type="SUPFAM" id="SSF103084">
    <property type="entry name" value="Holliday junction resolvase RusA"/>
    <property type="match status" value="1"/>
</dbReference>
<dbReference type="EMBL" id="JAOVZR010000004">
    <property type="protein sequence ID" value="MCY0150917.1"/>
    <property type="molecule type" value="Genomic_DNA"/>
</dbReference>